<evidence type="ECO:0000256" key="2">
    <source>
        <dbReference type="ARBA" id="ARBA00022475"/>
    </source>
</evidence>
<comment type="subcellular location">
    <subcellularLocation>
        <location evidence="1">Cell membrane</location>
        <topology evidence="1">Multi-pass membrane protein</topology>
    </subcellularLocation>
</comment>
<evidence type="ECO:0000256" key="3">
    <source>
        <dbReference type="ARBA" id="ARBA00022692"/>
    </source>
</evidence>
<feature type="transmembrane region" description="Helical" evidence="6">
    <location>
        <begin position="140"/>
        <end position="163"/>
    </location>
</feature>
<accession>A0A6B8KCI1</accession>
<protein>
    <submittedName>
        <fullName evidence="8">DedA family protein</fullName>
    </submittedName>
</protein>
<keyword evidence="4 6" id="KW-1133">Transmembrane helix</keyword>
<keyword evidence="3 6" id="KW-0812">Transmembrane</keyword>
<dbReference type="PANTHER" id="PTHR42709">
    <property type="entry name" value="ALKALINE PHOSPHATASE LIKE PROTEIN"/>
    <property type="match status" value="1"/>
</dbReference>
<evidence type="ECO:0000256" key="6">
    <source>
        <dbReference type="SAM" id="Phobius"/>
    </source>
</evidence>
<evidence type="ECO:0000256" key="5">
    <source>
        <dbReference type="ARBA" id="ARBA00023136"/>
    </source>
</evidence>
<dbReference type="PANTHER" id="PTHR42709:SF6">
    <property type="entry name" value="UNDECAPRENYL PHOSPHATE TRANSPORTER A"/>
    <property type="match status" value="1"/>
</dbReference>
<dbReference type="Pfam" id="PF09335">
    <property type="entry name" value="VTT_dom"/>
    <property type="match status" value="1"/>
</dbReference>
<feature type="transmembrane region" description="Helical" evidence="6">
    <location>
        <begin position="107"/>
        <end position="128"/>
    </location>
</feature>
<keyword evidence="5 6" id="KW-0472">Membrane</keyword>
<name>A0A6B8KCI1_9HYPH</name>
<dbReference type="GO" id="GO:0005886">
    <property type="term" value="C:plasma membrane"/>
    <property type="evidence" value="ECO:0007669"/>
    <property type="project" value="UniProtKB-SubCell"/>
</dbReference>
<evidence type="ECO:0000259" key="7">
    <source>
        <dbReference type="Pfam" id="PF09335"/>
    </source>
</evidence>
<dbReference type="EMBL" id="CP046052">
    <property type="protein sequence ID" value="QGM45936.1"/>
    <property type="molecule type" value="Genomic_DNA"/>
</dbReference>
<dbReference type="InterPro" id="IPR051311">
    <property type="entry name" value="DedA_domain"/>
</dbReference>
<dbReference type="KEGG" id="mhey:H2LOC_009600"/>
<feature type="domain" description="VTT" evidence="7">
    <location>
        <begin position="35"/>
        <end position="162"/>
    </location>
</feature>
<dbReference type="InterPro" id="IPR032816">
    <property type="entry name" value="VTT_dom"/>
</dbReference>
<gene>
    <name evidence="8" type="ORF">H2LOC_009600</name>
</gene>
<feature type="transmembrane region" description="Helical" evidence="6">
    <location>
        <begin position="175"/>
        <end position="194"/>
    </location>
</feature>
<keyword evidence="2" id="KW-1003">Cell membrane</keyword>
<keyword evidence="9" id="KW-1185">Reference proteome</keyword>
<dbReference type="OrthoDB" id="9813426at2"/>
<organism evidence="8 9">
    <name type="scientific">Methylocystis heyeri</name>
    <dbReference type="NCBI Taxonomy" id="391905"/>
    <lineage>
        <taxon>Bacteria</taxon>
        <taxon>Pseudomonadati</taxon>
        <taxon>Pseudomonadota</taxon>
        <taxon>Alphaproteobacteria</taxon>
        <taxon>Hyphomicrobiales</taxon>
        <taxon>Methylocystaceae</taxon>
        <taxon>Methylocystis</taxon>
    </lineage>
</organism>
<dbReference type="Proteomes" id="UP000309061">
    <property type="component" value="Chromosome"/>
</dbReference>
<evidence type="ECO:0000256" key="1">
    <source>
        <dbReference type="ARBA" id="ARBA00004651"/>
    </source>
</evidence>
<evidence type="ECO:0000256" key="4">
    <source>
        <dbReference type="ARBA" id="ARBA00022989"/>
    </source>
</evidence>
<proteinExistence type="predicted"/>
<dbReference type="AlphaFoldDB" id="A0A6B8KCI1"/>
<sequence length="218" mass="24055">MDHFLDQAQIIELISAYGYWAIFVVVSLESAGLPLPGETMLVGAAIYAGQTGALSIEDIIFAAGGGAIAGDNIGYWLGREYGSSLLERYGPWIGVTPKKLRLGQYLFLRWGGWIVFIGRFVTLLRMLAAPLAGANRLPPAQFFIFNAAGGVIWAHIFGLGGYYLTSAFQLVEGRLAFIMFMIVFVGLVWLWRYFRLHEERLIDEAEAALAEKSAELPL</sequence>
<evidence type="ECO:0000313" key="9">
    <source>
        <dbReference type="Proteomes" id="UP000309061"/>
    </source>
</evidence>
<evidence type="ECO:0000313" key="8">
    <source>
        <dbReference type="EMBL" id="QGM45936.1"/>
    </source>
</evidence>
<reference evidence="8 9" key="1">
    <citation type="submission" date="2019-11" db="EMBL/GenBank/DDBJ databases">
        <title>The genome sequence of Methylocystis heyeri.</title>
        <authorList>
            <person name="Oshkin I.Y."/>
            <person name="Miroshnikov K."/>
            <person name="Dedysh S.N."/>
        </authorList>
    </citation>
    <scope>NUCLEOTIDE SEQUENCE [LARGE SCALE GENOMIC DNA]</scope>
    <source>
        <strain evidence="8 9">H2</strain>
    </source>
</reference>
<dbReference type="RefSeq" id="WP_136496201.1">
    <property type="nucleotide sequence ID" value="NZ_CP046052.1"/>
</dbReference>